<accession>A0AAC9NPH7</accession>
<reference evidence="1 2" key="1">
    <citation type="submission" date="2016-11" db="EMBL/GenBank/DDBJ databases">
        <authorList>
            <person name="Hagglund E."/>
            <person name="Bystrom M."/>
            <person name="Naslund J."/>
            <person name="Stenberg P."/>
            <person name="Sjodin A."/>
        </authorList>
    </citation>
    <scope>NUCLEOTIDE SEQUENCE [LARGE SCALE GENOMIC DNA]</scope>
    <source>
        <strain evidence="1 2">CCUG 58020</strain>
    </source>
</reference>
<dbReference type="KEGG" id="fhi:FSC454_02465"/>
<evidence type="ECO:0000313" key="1">
    <source>
        <dbReference type="EMBL" id="APD50082.1"/>
    </source>
</evidence>
<evidence type="ECO:0008006" key="3">
    <source>
        <dbReference type="Google" id="ProtNLM"/>
    </source>
</evidence>
<dbReference type="Proteomes" id="UP000182459">
    <property type="component" value="Chromosome"/>
</dbReference>
<dbReference type="EMBL" id="CP018093">
    <property type="protein sequence ID" value="APD50082.1"/>
    <property type="molecule type" value="Genomic_DNA"/>
</dbReference>
<name>A0AAC9NPH7_9GAMM</name>
<evidence type="ECO:0000313" key="2">
    <source>
        <dbReference type="Proteomes" id="UP000182459"/>
    </source>
</evidence>
<organism evidence="1 2">
    <name type="scientific">Francisella hispaniensis FSC454</name>
    <dbReference type="NCBI Taxonomy" id="1088883"/>
    <lineage>
        <taxon>Bacteria</taxon>
        <taxon>Pseudomonadati</taxon>
        <taxon>Pseudomonadota</taxon>
        <taxon>Gammaproteobacteria</taxon>
        <taxon>Thiotrichales</taxon>
        <taxon>Francisellaceae</taxon>
        <taxon>Francisella</taxon>
    </lineage>
</organism>
<keyword evidence="2" id="KW-1185">Reference proteome</keyword>
<sequence>MKKILKIISGLLLIVGVSACSRGMDLSLILEAIGVTNNYIIKVDTANIKGFIDIPNNNATAFNYTLTGDFADSHICAVTILTKTGHRVSGAPIGTTYGGAIEILCGISAGHGPYRGTVSMSTTSGGNNYNGGIAITMR</sequence>
<dbReference type="AlphaFoldDB" id="A0AAC9NPH7"/>
<proteinExistence type="predicted"/>
<dbReference type="RefSeq" id="WP_066044857.1">
    <property type="nucleotide sequence ID" value="NZ_CP018093.1"/>
</dbReference>
<dbReference type="PROSITE" id="PS51257">
    <property type="entry name" value="PROKAR_LIPOPROTEIN"/>
    <property type="match status" value="1"/>
</dbReference>
<gene>
    <name evidence="1" type="ORF">FSC454_02465</name>
</gene>
<protein>
    <recommendedName>
        <fullName evidence="3">Lipoprotein</fullName>
    </recommendedName>
</protein>